<dbReference type="AlphaFoldDB" id="A0A2Z4UE81"/>
<feature type="transmembrane region" description="Helical" evidence="1">
    <location>
        <begin position="84"/>
        <end position="117"/>
    </location>
</feature>
<evidence type="ECO:0000313" key="2">
    <source>
        <dbReference type="EMBL" id="AWY99341.1"/>
    </source>
</evidence>
<accession>A0A2Z4UE81</accession>
<dbReference type="InterPro" id="IPR032531">
    <property type="entry name" value="DUF4956"/>
</dbReference>
<reference evidence="3" key="1">
    <citation type="submission" date="2018-06" db="EMBL/GenBank/DDBJ databases">
        <title>Description of Blautia argi sp. nov., a new anaerobic isolated from dog feces.</title>
        <authorList>
            <person name="Chang Y.-H."/>
            <person name="Paek J."/>
            <person name="Shin Y."/>
        </authorList>
    </citation>
    <scope>NUCLEOTIDE SEQUENCE [LARGE SCALE GENOMIC DNA]</scope>
    <source>
        <strain evidence="3">KCTC 15426</strain>
    </source>
</reference>
<feature type="transmembrane region" description="Helical" evidence="1">
    <location>
        <begin position="37"/>
        <end position="54"/>
    </location>
</feature>
<dbReference type="KEGG" id="blau:DQQ01_00600"/>
<evidence type="ECO:0000313" key="3">
    <source>
        <dbReference type="Proteomes" id="UP000250003"/>
    </source>
</evidence>
<feature type="transmembrane region" description="Helical" evidence="1">
    <location>
        <begin position="6"/>
        <end position="25"/>
    </location>
</feature>
<keyword evidence="1" id="KW-0472">Membrane</keyword>
<organism evidence="2 3">
    <name type="scientific">Blautia argi</name>
    <dbReference type="NCBI Taxonomy" id="1912897"/>
    <lineage>
        <taxon>Bacteria</taxon>
        <taxon>Bacillati</taxon>
        <taxon>Bacillota</taxon>
        <taxon>Clostridia</taxon>
        <taxon>Lachnospirales</taxon>
        <taxon>Lachnospiraceae</taxon>
        <taxon>Blautia</taxon>
    </lineage>
</organism>
<keyword evidence="1" id="KW-0812">Transmembrane</keyword>
<proteinExistence type="predicted"/>
<evidence type="ECO:0000256" key="1">
    <source>
        <dbReference type="SAM" id="Phobius"/>
    </source>
</evidence>
<keyword evidence="1" id="KW-1133">Transmembrane helix</keyword>
<name>A0A2Z4UE81_9FIRM</name>
<gene>
    <name evidence="2" type="ORF">DQQ01_00600</name>
</gene>
<dbReference type="Pfam" id="PF16316">
    <property type="entry name" value="DUF4956"/>
    <property type="match status" value="1"/>
</dbReference>
<sequence>MQNLLGSILFTLVVASFMLVIYRVCHDTLTYNKKFNITLMMLSVISTVLLALIQNNPLLSLGVLGSLSICRIRTNTKDPRDLGFVFWALAIGIASAVGAFTAGIASSLIMGVVLVVFHKLDKGCEHQMMVVRGEKKQLELVQNVLHQAGVTVQSKNVFTDTFELVYELQLEKNEEEKLVSRISNIEGIRGVNVLAPKTKVA</sequence>
<dbReference type="EMBL" id="CP030280">
    <property type="protein sequence ID" value="AWY99341.1"/>
    <property type="molecule type" value="Genomic_DNA"/>
</dbReference>
<protein>
    <submittedName>
        <fullName evidence="2">DUF4956 domain-containing protein</fullName>
    </submittedName>
</protein>
<dbReference type="Proteomes" id="UP000250003">
    <property type="component" value="Chromosome"/>
</dbReference>
<keyword evidence="3" id="KW-1185">Reference proteome</keyword>
<dbReference type="OrthoDB" id="9803265at2"/>